<feature type="region of interest" description="Disordered" evidence="1">
    <location>
        <begin position="94"/>
        <end position="117"/>
    </location>
</feature>
<evidence type="ECO:0000256" key="1">
    <source>
        <dbReference type="SAM" id="MobiDB-lite"/>
    </source>
</evidence>
<protein>
    <submittedName>
        <fullName evidence="2">Uncharacterized protein</fullName>
    </submittedName>
</protein>
<sequence>MEQIKQINIDWIKIKSLISTRIDNLEQLNDQFNEFDQTVRTLSDWFQEQTSDLEFMRSRNMEAGIKDNLRRCNELEYQLSSKQQILTSLKSYGNRMSSSSSTFRISDQDGTIQNLRH</sequence>
<proteinExistence type="predicted"/>
<evidence type="ECO:0000313" key="3">
    <source>
        <dbReference type="Proteomes" id="UP000663881"/>
    </source>
</evidence>
<comment type="caution">
    <text evidence="2">The sequence shown here is derived from an EMBL/GenBank/DDBJ whole genome shotgun (WGS) entry which is preliminary data.</text>
</comment>
<reference evidence="2" key="1">
    <citation type="submission" date="2021-02" db="EMBL/GenBank/DDBJ databases">
        <authorList>
            <person name="Nowell W R."/>
        </authorList>
    </citation>
    <scope>NUCLEOTIDE SEQUENCE</scope>
</reference>
<feature type="non-terminal residue" evidence="2">
    <location>
        <position position="1"/>
    </location>
</feature>
<dbReference type="AlphaFoldDB" id="A0A820PJV9"/>
<dbReference type="EMBL" id="CAJOAY010028941">
    <property type="protein sequence ID" value="CAF4409514.1"/>
    <property type="molecule type" value="Genomic_DNA"/>
</dbReference>
<organism evidence="2 3">
    <name type="scientific">Adineta steineri</name>
    <dbReference type="NCBI Taxonomy" id="433720"/>
    <lineage>
        <taxon>Eukaryota</taxon>
        <taxon>Metazoa</taxon>
        <taxon>Spiralia</taxon>
        <taxon>Gnathifera</taxon>
        <taxon>Rotifera</taxon>
        <taxon>Eurotatoria</taxon>
        <taxon>Bdelloidea</taxon>
        <taxon>Adinetida</taxon>
        <taxon>Adinetidae</taxon>
        <taxon>Adineta</taxon>
    </lineage>
</organism>
<evidence type="ECO:0000313" key="2">
    <source>
        <dbReference type="EMBL" id="CAF4409514.1"/>
    </source>
</evidence>
<accession>A0A820PJV9</accession>
<gene>
    <name evidence="2" type="ORF">OKA104_LOCUS51858</name>
</gene>
<name>A0A820PJV9_9BILA</name>
<dbReference type="Gene3D" id="1.20.58.60">
    <property type="match status" value="1"/>
</dbReference>
<dbReference type="Proteomes" id="UP000663881">
    <property type="component" value="Unassembled WGS sequence"/>
</dbReference>
<dbReference type="SUPFAM" id="SSF46966">
    <property type="entry name" value="Spectrin repeat"/>
    <property type="match status" value="1"/>
</dbReference>